<comment type="similarity">
    <text evidence="2 10">Belongs to the TRAFAC class TrmE-Era-EngA-EngB-Septin-like GTPase superfamily. EngB GTPase family.</text>
</comment>
<accession>A0A1H7JK48</accession>
<proteinExistence type="inferred from homology"/>
<reference evidence="13 14" key="1">
    <citation type="submission" date="2016-10" db="EMBL/GenBank/DDBJ databases">
        <authorList>
            <person name="de Groot N.N."/>
        </authorList>
    </citation>
    <scope>NUCLEOTIDE SEQUENCE [LARGE SCALE GENOMIC DNA]</scope>
    <source>
        <strain evidence="13 14">KH2T6</strain>
    </source>
</reference>
<evidence type="ECO:0000259" key="12">
    <source>
        <dbReference type="PROSITE" id="PS51706"/>
    </source>
</evidence>
<keyword evidence="4" id="KW-0479">Metal-binding</keyword>
<evidence type="ECO:0000256" key="2">
    <source>
        <dbReference type="ARBA" id="ARBA00009638"/>
    </source>
</evidence>
<evidence type="ECO:0000313" key="14">
    <source>
        <dbReference type="Proteomes" id="UP000186015"/>
    </source>
</evidence>
<evidence type="ECO:0000256" key="10">
    <source>
        <dbReference type="HAMAP-Rule" id="MF_00321"/>
    </source>
</evidence>
<dbReference type="GO" id="GO:0005525">
    <property type="term" value="F:GTP binding"/>
    <property type="evidence" value="ECO:0007669"/>
    <property type="project" value="UniProtKB-UniRule"/>
</dbReference>
<organism evidence="13 14">
    <name type="scientific">Ruminococcus albus</name>
    <dbReference type="NCBI Taxonomy" id="1264"/>
    <lineage>
        <taxon>Bacteria</taxon>
        <taxon>Bacillati</taxon>
        <taxon>Bacillota</taxon>
        <taxon>Clostridia</taxon>
        <taxon>Eubacteriales</taxon>
        <taxon>Oscillospiraceae</taxon>
        <taxon>Ruminococcus</taxon>
    </lineage>
</organism>
<dbReference type="PROSITE" id="PS51706">
    <property type="entry name" value="G_ENGB"/>
    <property type="match status" value="1"/>
</dbReference>
<dbReference type="CDD" id="cd01876">
    <property type="entry name" value="YihA_EngB"/>
    <property type="match status" value="1"/>
</dbReference>
<keyword evidence="9 10" id="KW-0131">Cell cycle</keyword>
<dbReference type="RefSeq" id="WP_074831898.1">
    <property type="nucleotide sequence ID" value="NZ_FOAT01000005.1"/>
</dbReference>
<feature type="domain" description="EngB-type G" evidence="12">
    <location>
        <begin position="25"/>
        <end position="198"/>
    </location>
</feature>
<dbReference type="InterPro" id="IPR006073">
    <property type="entry name" value="GTP-bd"/>
</dbReference>
<dbReference type="PANTHER" id="PTHR11649:SF13">
    <property type="entry name" value="ENGB-TYPE G DOMAIN-CONTAINING PROTEIN"/>
    <property type="match status" value="1"/>
</dbReference>
<name>A0A1H7JK48_RUMAL</name>
<evidence type="ECO:0000256" key="5">
    <source>
        <dbReference type="ARBA" id="ARBA00022741"/>
    </source>
</evidence>
<evidence type="ECO:0000256" key="8">
    <source>
        <dbReference type="ARBA" id="ARBA00023210"/>
    </source>
</evidence>
<dbReference type="Proteomes" id="UP000186015">
    <property type="component" value="Unassembled WGS sequence"/>
</dbReference>
<feature type="compositionally biased region" description="Acidic residues" evidence="11">
    <location>
        <begin position="205"/>
        <end position="224"/>
    </location>
</feature>
<gene>
    <name evidence="10" type="primary">engB</name>
    <name evidence="13" type="ORF">SAMN05216469_10574</name>
</gene>
<evidence type="ECO:0000256" key="11">
    <source>
        <dbReference type="SAM" id="MobiDB-lite"/>
    </source>
</evidence>
<keyword evidence="3 10" id="KW-0132">Cell division</keyword>
<dbReference type="GO" id="GO:0000917">
    <property type="term" value="P:division septum assembly"/>
    <property type="evidence" value="ECO:0007669"/>
    <property type="project" value="UniProtKB-KW"/>
</dbReference>
<dbReference type="InterPro" id="IPR027417">
    <property type="entry name" value="P-loop_NTPase"/>
</dbReference>
<evidence type="ECO:0000256" key="6">
    <source>
        <dbReference type="ARBA" id="ARBA00022842"/>
    </source>
</evidence>
<dbReference type="SUPFAM" id="SSF52540">
    <property type="entry name" value="P-loop containing nucleoside triphosphate hydrolases"/>
    <property type="match status" value="1"/>
</dbReference>
<comment type="function">
    <text evidence="10">Necessary for normal cell division and for the maintenance of normal septation.</text>
</comment>
<keyword evidence="5 10" id="KW-0547">Nucleotide-binding</keyword>
<keyword evidence="6" id="KW-0460">Magnesium</keyword>
<evidence type="ECO:0000313" key="13">
    <source>
        <dbReference type="EMBL" id="SEK74330.1"/>
    </source>
</evidence>
<keyword evidence="7 10" id="KW-0342">GTP-binding</keyword>
<evidence type="ECO:0000256" key="4">
    <source>
        <dbReference type="ARBA" id="ARBA00022723"/>
    </source>
</evidence>
<dbReference type="GO" id="GO:0046872">
    <property type="term" value="F:metal ion binding"/>
    <property type="evidence" value="ECO:0007669"/>
    <property type="project" value="UniProtKB-KW"/>
</dbReference>
<evidence type="ECO:0000256" key="3">
    <source>
        <dbReference type="ARBA" id="ARBA00022618"/>
    </source>
</evidence>
<dbReference type="EMBL" id="FOAT01000005">
    <property type="protein sequence ID" value="SEK74330.1"/>
    <property type="molecule type" value="Genomic_DNA"/>
</dbReference>
<dbReference type="PANTHER" id="PTHR11649">
    <property type="entry name" value="MSS1/TRME-RELATED GTP-BINDING PROTEIN"/>
    <property type="match status" value="1"/>
</dbReference>
<dbReference type="InterPro" id="IPR030393">
    <property type="entry name" value="G_ENGB_dom"/>
</dbReference>
<feature type="region of interest" description="Disordered" evidence="11">
    <location>
        <begin position="202"/>
        <end position="236"/>
    </location>
</feature>
<protein>
    <recommendedName>
        <fullName evidence="10">Probable GTP-binding protein EngB</fullName>
    </recommendedName>
</protein>
<evidence type="ECO:0000256" key="1">
    <source>
        <dbReference type="ARBA" id="ARBA00001946"/>
    </source>
</evidence>
<dbReference type="Pfam" id="PF01926">
    <property type="entry name" value="MMR_HSR1"/>
    <property type="match status" value="1"/>
</dbReference>
<sequence length="236" mass="26762">MKPLNFNKAEFITSYGKLAQIPESDRPEFAFSGRSNVGKSSLINKIFNRKNMARVSSVPGKTVTINFFSVEDVYFVDLPGYGYANVSKGEKKGWGDLIGGYLADFDRDLELVFQLIDMRHAPSKDDLQMINYLIDNEIPFVIVLTKADKLKPTARKERMAALADEIPYFEDIHCIPFSAVTGEGVEELKAIIEEIREDWYANAEYAEEEEENAEDIPDDEDDTEPPTGFLTPNRNR</sequence>
<dbReference type="HAMAP" id="MF_00321">
    <property type="entry name" value="GTPase_EngB"/>
    <property type="match status" value="1"/>
</dbReference>
<keyword evidence="8 10" id="KW-0717">Septation</keyword>
<dbReference type="NCBIfam" id="TIGR03598">
    <property type="entry name" value="GTPase_YsxC"/>
    <property type="match status" value="1"/>
</dbReference>
<evidence type="ECO:0000256" key="7">
    <source>
        <dbReference type="ARBA" id="ARBA00023134"/>
    </source>
</evidence>
<dbReference type="InterPro" id="IPR019987">
    <property type="entry name" value="GTP-bd_ribosome_bio_YsxC"/>
</dbReference>
<dbReference type="AlphaFoldDB" id="A0A1H7JK48"/>
<dbReference type="GO" id="GO:0005829">
    <property type="term" value="C:cytosol"/>
    <property type="evidence" value="ECO:0007669"/>
    <property type="project" value="TreeGrafter"/>
</dbReference>
<evidence type="ECO:0000256" key="9">
    <source>
        <dbReference type="ARBA" id="ARBA00023306"/>
    </source>
</evidence>
<dbReference type="Gene3D" id="3.40.50.300">
    <property type="entry name" value="P-loop containing nucleotide triphosphate hydrolases"/>
    <property type="match status" value="1"/>
</dbReference>
<comment type="cofactor">
    <cofactor evidence="1">
        <name>Mg(2+)</name>
        <dbReference type="ChEBI" id="CHEBI:18420"/>
    </cofactor>
</comment>